<dbReference type="OrthoDB" id="1856981at2759"/>
<dbReference type="InterPro" id="IPR009367">
    <property type="entry name" value="Elm1-like"/>
</dbReference>
<reference evidence="1" key="1">
    <citation type="journal article" date="2020" name="Microb. Genom.">
        <title>Genetic diversity of clinical and environmental Mucorales isolates obtained from an investigation of mucormycosis cases among solid organ transplant recipients.</title>
        <authorList>
            <person name="Nguyen M.H."/>
            <person name="Kaul D."/>
            <person name="Muto C."/>
            <person name="Cheng S.J."/>
            <person name="Richter R.A."/>
            <person name="Bruno V.M."/>
            <person name="Liu G."/>
            <person name="Beyhan S."/>
            <person name="Sundermann A.J."/>
            <person name="Mounaud S."/>
            <person name="Pasculle A.W."/>
            <person name="Nierman W.C."/>
            <person name="Driscoll E."/>
            <person name="Cumbie R."/>
            <person name="Clancy C.J."/>
            <person name="Dupont C.L."/>
        </authorList>
    </citation>
    <scope>NUCLEOTIDE SEQUENCE</scope>
    <source>
        <strain evidence="1">GL11</strain>
    </source>
</reference>
<accession>A0A9P7BWL4</accession>
<dbReference type="AlphaFoldDB" id="A0A9P7BWL4"/>
<protein>
    <recommendedName>
        <fullName evidence="3">Mitochondrial fission protein ELM1</fullName>
    </recommendedName>
</protein>
<evidence type="ECO:0000313" key="2">
    <source>
        <dbReference type="Proteomes" id="UP000716291"/>
    </source>
</evidence>
<organism evidence="1 2">
    <name type="scientific">Rhizopus oryzae</name>
    <name type="common">Mucormycosis agent</name>
    <name type="synonym">Rhizopus arrhizus var. delemar</name>
    <dbReference type="NCBI Taxonomy" id="64495"/>
    <lineage>
        <taxon>Eukaryota</taxon>
        <taxon>Fungi</taxon>
        <taxon>Fungi incertae sedis</taxon>
        <taxon>Mucoromycota</taxon>
        <taxon>Mucoromycotina</taxon>
        <taxon>Mucoromycetes</taxon>
        <taxon>Mucorales</taxon>
        <taxon>Mucorineae</taxon>
        <taxon>Rhizopodaceae</taxon>
        <taxon>Rhizopus</taxon>
    </lineage>
</organism>
<dbReference type="Proteomes" id="UP000716291">
    <property type="component" value="Unassembled WGS sequence"/>
</dbReference>
<dbReference type="Pfam" id="PF06258">
    <property type="entry name" value="Mito_fiss_Elm1"/>
    <property type="match status" value="1"/>
</dbReference>
<evidence type="ECO:0000313" key="1">
    <source>
        <dbReference type="EMBL" id="KAG1313727.1"/>
    </source>
</evidence>
<proteinExistence type="predicted"/>
<name>A0A9P7BWL4_RHIOR</name>
<evidence type="ECO:0008006" key="3">
    <source>
        <dbReference type="Google" id="ProtNLM"/>
    </source>
</evidence>
<gene>
    <name evidence="1" type="ORF">G6F64_002021</name>
</gene>
<comment type="caution">
    <text evidence="1">The sequence shown here is derived from an EMBL/GenBank/DDBJ whole genome shotgun (WGS) entry which is preliminary data.</text>
</comment>
<sequence length="365" mass="41500">MFRNARFIKLSVRYSSTLTNQKVWVVTDGGIENTLQAMALGKRLAGSNQLSENLKLKTIVSSKKLQMFPTIIQKYIVDCNKNTASGQNTVSACLHLSKVAKNSFSVYVGYPNIPFINFNQVILPKYEANAKMAALGPLAKQKNGIITPAPLLDITPNVIDHQKGYSAVIVGGHSRDCKWYSEDALLLADNVKRMVQRFGDEVTIVFTDRTPDLVKEKMSKRLEGQESIKIWDSTKEQETAEKIKNYEDIIIHSQRVILTADLDYATAHAISKNKPVYLAFGAYCRSYLLHFYRWVIDNRLARKLRIDKSNYKTANKVQDKYSYLGHHAPWGNAAQVFQVENTMSFVENEIISIRQELITGKRRRQ</sequence>
<dbReference type="EMBL" id="JAANQT010000168">
    <property type="protein sequence ID" value="KAG1313727.1"/>
    <property type="molecule type" value="Genomic_DNA"/>
</dbReference>
<keyword evidence="2" id="KW-1185">Reference proteome</keyword>